<dbReference type="Pfam" id="PF10282">
    <property type="entry name" value="Lactonase"/>
    <property type="match status" value="1"/>
</dbReference>
<organism evidence="3 4">
    <name type="scientific">Urechidicola croceus</name>
    <dbReference type="NCBI Taxonomy" id="1850246"/>
    <lineage>
        <taxon>Bacteria</taxon>
        <taxon>Pseudomonadati</taxon>
        <taxon>Bacteroidota</taxon>
        <taxon>Flavobacteriia</taxon>
        <taxon>Flavobacteriales</taxon>
        <taxon>Flavobacteriaceae</taxon>
        <taxon>Urechidicola</taxon>
    </lineage>
</organism>
<dbReference type="Proteomes" id="UP000176050">
    <property type="component" value="Chromosome"/>
</dbReference>
<dbReference type="SUPFAM" id="SSF51004">
    <property type="entry name" value="C-terminal (heme d1) domain of cytochrome cd1-nitrite reductase"/>
    <property type="match status" value="1"/>
</dbReference>
<dbReference type="Gene3D" id="2.130.10.10">
    <property type="entry name" value="YVTN repeat-like/Quinoprotein amine dehydrogenase"/>
    <property type="match status" value="1"/>
</dbReference>
<comment type="similarity">
    <text evidence="1">Belongs to the cycloisomerase 2 family.</text>
</comment>
<evidence type="ECO:0008006" key="5">
    <source>
        <dbReference type="Google" id="ProtNLM"/>
    </source>
</evidence>
<gene>
    <name evidence="3" type="ORF">LPB138_07765</name>
</gene>
<dbReference type="GO" id="GO:0005829">
    <property type="term" value="C:cytosol"/>
    <property type="evidence" value="ECO:0007669"/>
    <property type="project" value="TreeGrafter"/>
</dbReference>
<dbReference type="GO" id="GO:0006006">
    <property type="term" value="P:glucose metabolic process"/>
    <property type="evidence" value="ECO:0007669"/>
    <property type="project" value="UniProtKB-KW"/>
</dbReference>
<sequence length="353" mass="38792">MSQAPKKVEAQELLVGTYTDATSKGIYKMFFNSETGELENKGLVAEAVSPSYFAISKDRQYVYSVNEMEKGEVSSFKWNDDRTQLNLVSNVSSEGMHPCYAELNSDESMFATANYSSGNIAVYNLDGKGGIQEHPQTGQHTGKSIVVPNQEAPHAHCVKFSKDNNFLYAVDLGIDEIVLYPIDSQGKLDAKQTALKLDAGDGPRHIIYHPTKDIAFIINELSSSVVSVKINTETGAFEKIDKKSTLPEGFKGKSFCADIHISSDGKFLYASNRGHNTIGIFSVSENGELELIGNESVQGEWPRNFVISPNEKFLLVANKDTNNITVFSIDAETGLLTFTGNEIELSKPICLKF</sequence>
<keyword evidence="4" id="KW-1185">Reference proteome</keyword>
<dbReference type="STRING" id="1850246.LPB138_07765"/>
<reference evidence="3 4" key="1">
    <citation type="submission" date="2016-10" db="EMBL/GenBank/DDBJ databases">
        <title>Lutibacter sp. LPB0138, isolated from marine gastropod.</title>
        <authorList>
            <person name="Kim E."/>
            <person name="Yi H."/>
        </authorList>
    </citation>
    <scope>NUCLEOTIDE SEQUENCE [LARGE SCALE GENOMIC DNA]</scope>
    <source>
        <strain evidence="3 4">LPB0138</strain>
    </source>
</reference>
<evidence type="ECO:0000256" key="2">
    <source>
        <dbReference type="ARBA" id="ARBA00022526"/>
    </source>
</evidence>
<keyword evidence="2" id="KW-0119">Carbohydrate metabolism</keyword>
<keyword evidence="2" id="KW-0313">Glucose metabolism</keyword>
<accession>A0A1D8PC20</accession>
<dbReference type="EMBL" id="CP017478">
    <property type="protein sequence ID" value="AOW22045.1"/>
    <property type="molecule type" value="Genomic_DNA"/>
</dbReference>
<protein>
    <recommendedName>
        <fullName evidence="5">6-phosphogluconolactonase</fullName>
    </recommendedName>
</protein>
<dbReference type="InterPro" id="IPR019405">
    <property type="entry name" value="Lactonase_7-beta_prop"/>
</dbReference>
<name>A0A1D8PC20_9FLAO</name>
<evidence type="ECO:0000313" key="3">
    <source>
        <dbReference type="EMBL" id="AOW22045.1"/>
    </source>
</evidence>
<dbReference type="AlphaFoldDB" id="A0A1D8PC20"/>
<dbReference type="InterPro" id="IPR011048">
    <property type="entry name" value="Haem_d1_sf"/>
</dbReference>
<dbReference type="PANTHER" id="PTHR30344:SF1">
    <property type="entry name" value="6-PHOSPHOGLUCONOLACTONASE"/>
    <property type="match status" value="1"/>
</dbReference>
<proteinExistence type="inferred from homology"/>
<dbReference type="FunFam" id="2.130.10.10:FF:000306">
    <property type="entry name" value="3-carboxymuconate cyclase"/>
    <property type="match status" value="1"/>
</dbReference>
<dbReference type="InterPro" id="IPR050282">
    <property type="entry name" value="Cycloisomerase_2"/>
</dbReference>
<evidence type="ECO:0000256" key="1">
    <source>
        <dbReference type="ARBA" id="ARBA00005564"/>
    </source>
</evidence>
<evidence type="ECO:0000313" key="4">
    <source>
        <dbReference type="Proteomes" id="UP000176050"/>
    </source>
</evidence>
<dbReference type="InterPro" id="IPR015943">
    <property type="entry name" value="WD40/YVTN_repeat-like_dom_sf"/>
</dbReference>
<dbReference type="PANTHER" id="PTHR30344">
    <property type="entry name" value="6-PHOSPHOGLUCONOLACTONASE-RELATED"/>
    <property type="match status" value="1"/>
</dbReference>
<dbReference type="KEGG" id="lul:LPB138_07765"/>
<dbReference type="GO" id="GO:0017057">
    <property type="term" value="F:6-phosphogluconolactonase activity"/>
    <property type="evidence" value="ECO:0007669"/>
    <property type="project" value="TreeGrafter"/>
</dbReference>